<gene>
    <name evidence="2" type="ORF">ACFQ5G_35325</name>
</gene>
<dbReference type="CDD" id="cd02440">
    <property type="entry name" value="AdoMet_MTases"/>
    <property type="match status" value="1"/>
</dbReference>
<organism evidence="2 3">
    <name type="scientific">Actinoplanes sichuanensis</name>
    <dbReference type="NCBI Taxonomy" id="512349"/>
    <lineage>
        <taxon>Bacteria</taxon>
        <taxon>Bacillati</taxon>
        <taxon>Actinomycetota</taxon>
        <taxon>Actinomycetes</taxon>
        <taxon>Micromonosporales</taxon>
        <taxon>Micromonosporaceae</taxon>
        <taxon>Actinoplanes</taxon>
    </lineage>
</organism>
<keyword evidence="3" id="KW-1185">Reference proteome</keyword>
<dbReference type="PANTHER" id="PTHR43591">
    <property type="entry name" value="METHYLTRANSFERASE"/>
    <property type="match status" value="1"/>
</dbReference>
<sequence length="257" mass="28124">MGAAHDTRAFYDDLAATYDLIYGDWEGAIARQSKALERVIRRTRGAGPLRVLDCACGIGTQLIGLAALGCEMSGCDLSPAAVARAAAECEARGLTADLVASDMRHLPHPDETFDAVVCADNALPHLLTDEDVLRALREMRRVARPGAVILVTTRDYDTIVVDRPVTAPVQRGGAPDRRVVTTQLWDWHPDSPVYDLTHLQVVETSPGQWSATSRTATYRAWTRSELSDLAQAAEMTDVRWATTTETGFFQPMMLGIR</sequence>
<dbReference type="Pfam" id="PF13649">
    <property type="entry name" value="Methyltransf_25"/>
    <property type="match status" value="1"/>
</dbReference>
<dbReference type="InterPro" id="IPR029063">
    <property type="entry name" value="SAM-dependent_MTases_sf"/>
</dbReference>
<comment type="caution">
    <text evidence="2">The sequence shown here is derived from an EMBL/GenBank/DDBJ whole genome shotgun (WGS) entry which is preliminary data.</text>
</comment>
<keyword evidence="2" id="KW-0808">Transferase</keyword>
<protein>
    <submittedName>
        <fullName evidence="2">Class I SAM-dependent methyltransferase</fullName>
        <ecNumber evidence="2">2.1.1.-</ecNumber>
    </submittedName>
</protein>
<dbReference type="GO" id="GO:0008168">
    <property type="term" value="F:methyltransferase activity"/>
    <property type="evidence" value="ECO:0007669"/>
    <property type="project" value="UniProtKB-KW"/>
</dbReference>
<evidence type="ECO:0000259" key="1">
    <source>
        <dbReference type="Pfam" id="PF13649"/>
    </source>
</evidence>
<accession>A0ABW4AK60</accession>
<proteinExistence type="predicted"/>
<dbReference type="Proteomes" id="UP001597183">
    <property type="component" value="Unassembled WGS sequence"/>
</dbReference>
<feature type="domain" description="Methyltransferase" evidence="1">
    <location>
        <begin position="51"/>
        <end position="146"/>
    </location>
</feature>
<name>A0ABW4AK60_9ACTN</name>
<dbReference type="Gene3D" id="3.40.50.150">
    <property type="entry name" value="Vaccinia Virus protein VP39"/>
    <property type="match status" value="1"/>
</dbReference>
<evidence type="ECO:0000313" key="2">
    <source>
        <dbReference type="EMBL" id="MFD1370638.1"/>
    </source>
</evidence>
<dbReference type="EC" id="2.1.1.-" evidence="2"/>
<dbReference type="SUPFAM" id="SSF53335">
    <property type="entry name" value="S-adenosyl-L-methionine-dependent methyltransferases"/>
    <property type="match status" value="1"/>
</dbReference>
<dbReference type="GO" id="GO:0032259">
    <property type="term" value="P:methylation"/>
    <property type="evidence" value="ECO:0007669"/>
    <property type="project" value="UniProtKB-KW"/>
</dbReference>
<keyword evidence="2" id="KW-0489">Methyltransferase</keyword>
<dbReference type="RefSeq" id="WP_317793597.1">
    <property type="nucleotide sequence ID" value="NZ_AP028461.1"/>
</dbReference>
<dbReference type="EMBL" id="JBHTMK010000044">
    <property type="protein sequence ID" value="MFD1370638.1"/>
    <property type="molecule type" value="Genomic_DNA"/>
</dbReference>
<reference evidence="3" key="1">
    <citation type="journal article" date="2019" name="Int. J. Syst. Evol. Microbiol.">
        <title>The Global Catalogue of Microorganisms (GCM) 10K type strain sequencing project: providing services to taxonomists for standard genome sequencing and annotation.</title>
        <authorList>
            <consortium name="The Broad Institute Genomics Platform"/>
            <consortium name="The Broad Institute Genome Sequencing Center for Infectious Disease"/>
            <person name="Wu L."/>
            <person name="Ma J."/>
        </authorList>
    </citation>
    <scope>NUCLEOTIDE SEQUENCE [LARGE SCALE GENOMIC DNA]</scope>
    <source>
        <strain evidence="3">CCM 7526</strain>
    </source>
</reference>
<dbReference type="InterPro" id="IPR041698">
    <property type="entry name" value="Methyltransf_25"/>
</dbReference>
<evidence type="ECO:0000313" key="3">
    <source>
        <dbReference type="Proteomes" id="UP001597183"/>
    </source>
</evidence>